<dbReference type="Gene3D" id="1.10.10.10">
    <property type="entry name" value="Winged helix-like DNA-binding domain superfamily/Winged helix DNA-binding domain"/>
    <property type="match status" value="1"/>
</dbReference>
<protein>
    <submittedName>
        <fullName evidence="5">GntR family transcriptional regulator</fullName>
    </submittedName>
</protein>
<accession>A0ABQ3MX59</accession>
<gene>
    <name evidence="5" type="ORF">GCM10017774_77530</name>
</gene>
<dbReference type="InterPro" id="IPR000524">
    <property type="entry name" value="Tscrpt_reg_HTH_GntR"/>
</dbReference>
<dbReference type="PANTHER" id="PTHR44846">
    <property type="entry name" value="MANNOSYL-D-GLYCERATE TRANSPORT/METABOLISM SYSTEM REPRESSOR MNGR-RELATED"/>
    <property type="match status" value="1"/>
</dbReference>
<feature type="domain" description="HTH gntR-type" evidence="4">
    <location>
        <begin position="7"/>
        <end position="75"/>
    </location>
</feature>
<dbReference type="Proteomes" id="UP000605568">
    <property type="component" value="Unassembled WGS sequence"/>
</dbReference>
<keyword evidence="6" id="KW-1185">Reference proteome</keyword>
<dbReference type="SMART" id="SM00345">
    <property type="entry name" value="HTH_GNTR"/>
    <property type="match status" value="1"/>
</dbReference>
<dbReference type="InterPro" id="IPR036390">
    <property type="entry name" value="WH_DNA-bd_sf"/>
</dbReference>
<dbReference type="Pfam" id="PF00392">
    <property type="entry name" value="GntR"/>
    <property type="match status" value="1"/>
</dbReference>
<evidence type="ECO:0000256" key="2">
    <source>
        <dbReference type="ARBA" id="ARBA00023125"/>
    </source>
</evidence>
<keyword evidence="2" id="KW-0238">DNA-binding</keyword>
<dbReference type="Gene3D" id="3.40.1410.10">
    <property type="entry name" value="Chorismate lyase-like"/>
    <property type="match status" value="1"/>
</dbReference>
<sequence>MSTPPPRYTARLIADELRAAINRGDYKPGHQLPTGRALRERYGVAAQTTQNAFDLLRAEGLVVGLGGGGVFVREPEAIVRIPRRRFVFRDRISYYFDETAQGYRLIGTPTVEVVPAPVEMARRLGIEPGSEVVKRTRVVGEPEPEPRGRQRAVSYLPAWLRDELPVIGEANTGLGGIYDRIEEHYGEPLVWEEAQGAVAAGVDEAEALDGVVHGGPLVRILRTASLPDGRAVEVNDTRMDGARYEVVAVLERDESASWPPAPATEAVTPPAE</sequence>
<dbReference type="PANTHER" id="PTHR44846:SF17">
    <property type="entry name" value="GNTR-FAMILY TRANSCRIPTIONAL REGULATOR"/>
    <property type="match status" value="1"/>
</dbReference>
<keyword evidence="3" id="KW-0804">Transcription</keyword>
<evidence type="ECO:0000256" key="1">
    <source>
        <dbReference type="ARBA" id="ARBA00023015"/>
    </source>
</evidence>
<evidence type="ECO:0000313" key="5">
    <source>
        <dbReference type="EMBL" id="GHH57652.1"/>
    </source>
</evidence>
<evidence type="ECO:0000256" key="3">
    <source>
        <dbReference type="ARBA" id="ARBA00023163"/>
    </source>
</evidence>
<dbReference type="SMART" id="SM00866">
    <property type="entry name" value="UTRA"/>
    <property type="match status" value="1"/>
</dbReference>
<evidence type="ECO:0000313" key="6">
    <source>
        <dbReference type="Proteomes" id="UP000605568"/>
    </source>
</evidence>
<name>A0ABQ3MX59_9PSEU</name>
<dbReference type="InterPro" id="IPR036388">
    <property type="entry name" value="WH-like_DNA-bd_sf"/>
</dbReference>
<dbReference type="InterPro" id="IPR028978">
    <property type="entry name" value="Chorismate_lyase_/UTRA_dom_sf"/>
</dbReference>
<dbReference type="InterPro" id="IPR011663">
    <property type="entry name" value="UTRA"/>
</dbReference>
<evidence type="ECO:0000259" key="4">
    <source>
        <dbReference type="PROSITE" id="PS50949"/>
    </source>
</evidence>
<dbReference type="SUPFAM" id="SSF46785">
    <property type="entry name" value="Winged helix' DNA-binding domain"/>
    <property type="match status" value="1"/>
</dbReference>
<comment type="caution">
    <text evidence="5">The sequence shown here is derived from an EMBL/GenBank/DDBJ whole genome shotgun (WGS) entry which is preliminary data.</text>
</comment>
<keyword evidence="1" id="KW-0805">Transcription regulation</keyword>
<dbReference type="Pfam" id="PF07702">
    <property type="entry name" value="UTRA"/>
    <property type="match status" value="1"/>
</dbReference>
<organism evidence="5 6">
    <name type="scientific">Lentzea cavernae</name>
    <dbReference type="NCBI Taxonomy" id="2020703"/>
    <lineage>
        <taxon>Bacteria</taxon>
        <taxon>Bacillati</taxon>
        <taxon>Actinomycetota</taxon>
        <taxon>Actinomycetes</taxon>
        <taxon>Pseudonocardiales</taxon>
        <taxon>Pseudonocardiaceae</taxon>
        <taxon>Lentzea</taxon>
    </lineage>
</organism>
<dbReference type="SUPFAM" id="SSF64288">
    <property type="entry name" value="Chorismate lyase-like"/>
    <property type="match status" value="1"/>
</dbReference>
<dbReference type="InterPro" id="IPR050679">
    <property type="entry name" value="Bact_HTH_transcr_reg"/>
</dbReference>
<proteinExistence type="predicted"/>
<reference evidence="6" key="1">
    <citation type="journal article" date="2019" name="Int. J. Syst. Evol. Microbiol.">
        <title>The Global Catalogue of Microorganisms (GCM) 10K type strain sequencing project: providing services to taxonomists for standard genome sequencing and annotation.</title>
        <authorList>
            <consortium name="The Broad Institute Genomics Platform"/>
            <consortium name="The Broad Institute Genome Sequencing Center for Infectious Disease"/>
            <person name="Wu L."/>
            <person name="Ma J."/>
        </authorList>
    </citation>
    <scope>NUCLEOTIDE SEQUENCE [LARGE SCALE GENOMIC DNA]</scope>
    <source>
        <strain evidence="6">CGMCC 4.7367</strain>
    </source>
</reference>
<dbReference type="PROSITE" id="PS50949">
    <property type="entry name" value="HTH_GNTR"/>
    <property type="match status" value="1"/>
</dbReference>
<dbReference type="RefSeq" id="WP_191304391.1">
    <property type="nucleotide sequence ID" value="NZ_BNAR01000018.1"/>
</dbReference>
<dbReference type="EMBL" id="BNAR01000018">
    <property type="protein sequence ID" value="GHH57652.1"/>
    <property type="molecule type" value="Genomic_DNA"/>
</dbReference>